<name>A0A1R2B597_9CILI</name>
<evidence type="ECO:0000313" key="3">
    <source>
        <dbReference type="EMBL" id="OMJ71961.1"/>
    </source>
</evidence>
<dbReference type="EMBL" id="MPUH01000941">
    <property type="protein sequence ID" value="OMJ71961.1"/>
    <property type="molecule type" value="Genomic_DNA"/>
</dbReference>
<dbReference type="OrthoDB" id="299469at2759"/>
<proteinExistence type="predicted"/>
<protein>
    <recommendedName>
        <fullName evidence="2">RING-type domain-containing protein</fullName>
    </recommendedName>
</protein>
<keyword evidence="4" id="KW-1185">Reference proteome</keyword>
<dbReference type="Pfam" id="PF13920">
    <property type="entry name" value="zf-C3HC4_3"/>
    <property type="match status" value="1"/>
</dbReference>
<dbReference type="PROSITE" id="PS50089">
    <property type="entry name" value="ZF_RING_2"/>
    <property type="match status" value="1"/>
</dbReference>
<dbReference type="AlphaFoldDB" id="A0A1R2B597"/>
<organism evidence="3 4">
    <name type="scientific">Stentor coeruleus</name>
    <dbReference type="NCBI Taxonomy" id="5963"/>
    <lineage>
        <taxon>Eukaryota</taxon>
        <taxon>Sar</taxon>
        <taxon>Alveolata</taxon>
        <taxon>Ciliophora</taxon>
        <taxon>Postciliodesmatophora</taxon>
        <taxon>Heterotrichea</taxon>
        <taxon>Heterotrichida</taxon>
        <taxon>Stentoridae</taxon>
        <taxon>Stentor</taxon>
    </lineage>
</organism>
<evidence type="ECO:0000256" key="1">
    <source>
        <dbReference type="PROSITE-ProRule" id="PRU00175"/>
    </source>
</evidence>
<keyword evidence="1" id="KW-0479">Metal-binding</keyword>
<comment type="caution">
    <text evidence="3">The sequence shown here is derived from an EMBL/GenBank/DDBJ whole genome shotgun (WGS) entry which is preliminary data.</text>
</comment>
<feature type="domain" description="RING-type" evidence="2">
    <location>
        <begin position="208"/>
        <end position="255"/>
    </location>
</feature>
<keyword evidence="1" id="KW-0862">Zinc</keyword>
<dbReference type="Gene3D" id="3.30.40.10">
    <property type="entry name" value="Zinc/RING finger domain, C3HC4 (zinc finger)"/>
    <property type="match status" value="1"/>
</dbReference>
<dbReference type="GO" id="GO:0008270">
    <property type="term" value="F:zinc ion binding"/>
    <property type="evidence" value="ECO:0007669"/>
    <property type="project" value="UniProtKB-KW"/>
</dbReference>
<gene>
    <name evidence="3" type="ORF">SteCoe_29695</name>
</gene>
<keyword evidence="1" id="KW-0863">Zinc-finger</keyword>
<dbReference type="InterPro" id="IPR001841">
    <property type="entry name" value="Znf_RING"/>
</dbReference>
<sequence length="270" mass="31023">MADSSAIISLSLPSYTIRVRTISKFGTTLIPSLLELDCILNLDYYEITHPKNIEKGFLAFLDKTEDQPSSNSLLSQIQTFLSSQSRLITATSPLSLETIFFIIPFRNSNLLGLYKFEMEEVLGNSLEKYQQFINNLQSGQELLRNTFLDFQNKLQNFEKTSNSLFSKCEVVANNCKKTTKQLHSFKREIRTLYKEFSILEKNFQKYECVQCKSNTKNVIFLPCGHVVLCTKCLKEDFKIVVEFPVIENTLKCSTCGKCVEQTLRYSSKQL</sequence>
<evidence type="ECO:0000259" key="2">
    <source>
        <dbReference type="PROSITE" id="PS50089"/>
    </source>
</evidence>
<reference evidence="3 4" key="1">
    <citation type="submission" date="2016-11" db="EMBL/GenBank/DDBJ databases">
        <title>The macronuclear genome of Stentor coeruleus: a giant cell with tiny introns.</title>
        <authorList>
            <person name="Slabodnick M."/>
            <person name="Ruby J.G."/>
            <person name="Reiff S.B."/>
            <person name="Swart E.C."/>
            <person name="Gosai S."/>
            <person name="Prabakaran S."/>
            <person name="Witkowska E."/>
            <person name="Larue G.E."/>
            <person name="Fisher S."/>
            <person name="Freeman R.M."/>
            <person name="Gunawardena J."/>
            <person name="Chu W."/>
            <person name="Stover N.A."/>
            <person name="Gregory B.D."/>
            <person name="Nowacki M."/>
            <person name="Derisi J."/>
            <person name="Roy S.W."/>
            <person name="Marshall W.F."/>
            <person name="Sood P."/>
        </authorList>
    </citation>
    <scope>NUCLEOTIDE SEQUENCE [LARGE SCALE GENOMIC DNA]</scope>
    <source>
        <strain evidence="3">WM001</strain>
    </source>
</reference>
<evidence type="ECO:0000313" key="4">
    <source>
        <dbReference type="Proteomes" id="UP000187209"/>
    </source>
</evidence>
<dbReference type="Proteomes" id="UP000187209">
    <property type="component" value="Unassembled WGS sequence"/>
</dbReference>
<dbReference type="InterPro" id="IPR013083">
    <property type="entry name" value="Znf_RING/FYVE/PHD"/>
</dbReference>
<accession>A0A1R2B597</accession>